<dbReference type="RefSeq" id="XP_019330784.1">
    <property type="nucleotide sequence ID" value="XM_019475239.1"/>
</dbReference>
<dbReference type="SMR" id="A0A1D8PHI1"/>
<gene>
    <name evidence="2" type="ordered locus">CAALFM_C205870WA</name>
    <name evidence="1" type="ordered locus">orf19.5210.1</name>
</gene>
<sequence length="88" mass="10530">MSRFTFQRSLVYLHSHRSISNRLFLDKRLFSTKETTTNKKPDINPHTVFYKQFSKPFTKICLISIGTYYSLIYLWEFLDKSEASEPIQ</sequence>
<dbReference type="KEGG" id="cal:CAALFM_C205870WA"/>
<dbReference type="OrthoDB" id="4067558at2759"/>
<dbReference type="GeneID" id="30515128"/>
<protein>
    <submittedName>
        <fullName evidence="2">Uncharacterized protein</fullName>
    </submittedName>
</protein>
<dbReference type="Proteomes" id="UP000000559">
    <property type="component" value="Chromosome 2"/>
</dbReference>
<reference evidence="2 3" key="1">
    <citation type="journal article" date="2004" name="Proc. Natl. Acad. Sci. U.S.A.">
        <title>The diploid genome sequence of Candida albicans.</title>
        <authorList>
            <person name="Jones T."/>
            <person name="Federspiel N.A."/>
            <person name="Chibana H."/>
            <person name="Dungan J."/>
            <person name="Kalman S."/>
            <person name="Magee B.B."/>
            <person name="Newport G."/>
            <person name="Thorstenson Y.R."/>
            <person name="Agabian N."/>
            <person name="Magee P.T."/>
            <person name="Davis R.W."/>
            <person name="Scherer S."/>
        </authorList>
    </citation>
    <scope>NUCLEOTIDE SEQUENCE [LARGE SCALE GENOMIC DNA]</scope>
    <source>
        <strain evidence="3">SC5314 / ATCC MYA-2876</strain>
    </source>
</reference>
<reference evidence="2 3" key="3">
    <citation type="journal article" date="2013" name="Genome Biol.">
        <title>Assembly of a phased diploid Candida albicans genome facilitates allele-specific measurements and provides a simple model for repeat and indel structure.</title>
        <authorList>
            <person name="Muzzey D."/>
            <person name="Schwartz K."/>
            <person name="Weissman J.S."/>
            <person name="Sherlock G."/>
        </authorList>
    </citation>
    <scope>NUCLEOTIDE SEQUENCE [LARGE SCALE GENOMIC DNA]</scope>
    <source>
        <strain evidence="3">SC5314 / ATCC MYA-2876</strain>
    </source>
</reference>
<keyword evidence="3" id="KW-1185">Reference proteome</keyword>
<dbReference type="VEuPathDB" id="FungiDB:C2_05870W_A"/>
<evidence type="ECO:0000313" key="1">
    <source>
        <dbReference type="CGD" id="CAL0000196574"/>
    </source>
</evidence>
<evidence type="ECO:0000313" key="2">
    <source>
        <dbReference type="EMBL" id="AOW27598.1"/>
    </source>
</evidence>
<dbReference type="EMBL" id="CP017624">
    <property type="protein sequence ID" value="AOW27598.1"/>
    <property type="molecule type" value="Genomic_DNA"/>
</dbReference>
<dbReference type="CGD" id="CAL0000196574">
    <property type="gene designation" value="orf19.5210.1"/>
</dbReference>
<dbReference type="AlphaFoldDB" id="A0A1D8PHI1"/>
<reference evidence="2 3" key="2">
    <citation type="journal article" date="2007" name="Genome Biol.">
        <title>Assembly of the Candida albicans genome into sixteen supercontigs aligned on the eight chromosomes.</title>
        <authorList>
            <person name="van het Hoog M."/>
            <person name="Rast T.J."/>
            <person name="Martchenko M."/>
            <person name="Grindle S."/>
            <person name="Dignard D."/>
            <person name="Hogues H."/>
            <person name="Cuomo C."/>
            <person name="Berriman M."/>
            <person name="Scherer S."/>
            <person name="Magee B.B."/>
            <person name="Whiteway M."/>
            <person name="Chibana H."/>
            <person name="Nantel A."/>
            <person name="Magee P.T."/>
        </authorList>
    </citation>
    <scope>GENOME REANNOTATION</scope>
    <source>
        <strain evidence="3">SC5314 / ATCC MYA-2876</strain>
    </source>
</reference>
<accession>A0A1D8PHI1</accession>
<name>A0A1D8PHI1_CANAL</name>
<evidence type="ECO:0000313" key="3">
    <source>
        <dbReference type="Proteomes" id="UP000000559"/>
    </source>
</evidence>
<organism evidence="2 3">
    <name type="scientific">Candida albicans (strain SC5314 / ATCC MYA-2876)</name>
    <name type="common">Yeast</name>
    <dbReference type="NCBI Taxonomy" id="237561"/>
    <lineage>
        <taxon>Eukaryota</taxon>
        <taxon>Fungi</taxon>
        <taxon>Dikarya</taxon>
        <taxon>Ascomycota</taxon>
        <taxon>Saccharomycotina</taxon>
        <taxon>Pichiomycetes</taxon>
        <taxon>Debaryomycetaceae</taxon>
        <taxon>Candida/Lodderomyces clade</taxon>
        <taxon>Candida</taxon>
    </lineage>
</organism>
<proteinExistence type="predicted"/>
<dbReference type="InParanoid" id="A0A1D8PHI1"/>